<evidence type="ECO:0000313" key="3">
    <source>
        <dbReference type="Proteomes" id="UP000466785"/>
    </source>
</evidence>
<feature type="region of interest" description="Disordered" evidence="1">
    <location>
        <begin position="1"/>
        <end position="49"/>
    </location>
</feature>
<dbReference type="AlphaFoldDB" id="A0A6N4VHS9"/>
<dbReference type="RefSeq" id="WP_170311219.1">
    <property type="nucleotide sequence ID" value="NZ_AP022570.1"/>
</dbReference>
<dbReference type="KEGG" id="mpof:MPOR_51900"/>
<accession>A0A6N4VHS9</accession>
<name>A0A6N4VHS9_9MYCO</name>
<sequence length="49" mass="4909">MTKDKPQTTETDAGADEADDDVISDPSKGAEEGADWADEGGATPSGPAT</sequence>
<evidence type="ECO:0000313" key="2">
    <source>
        <dbReference type="EMBL" id="BBX54164.1"/>
    </source>
</evidence>
<proteinExistence type="predicted"/>
<dbReference type="Proteomes" id="UP000466785">
    <property type="component" value="Chromosome"/>
</dbReference>
<feature type="compositionally biased region" description="Acidic residues" evidence="1">
    <location>
        <begin position="13"/>
        <end position="23"/>
    </location>
</feature>
<gene>
    <name evidence="2" type="ORF">MPOR_51900</name>
</gene>
<keyword evidence="3" id="KW-1185">Reference proteome</keyword>
<protein>
    <submittedName>
        <fullName evidence="2">Uncharacterized protein</fullName>
    </submittedName>
</protein>
<dbReference type="EMBL" id="AP022570">
    <property type="protein sequence ID" value="BBX54164.1"/>
    <property type="molecule type" value="Genomic_DNA"/>
</dbReference>
<reference evidence="2 3" key="1">
    <citation type="journal article" date="2019" name="Emerg. Microbes Infect.">
        <title>Comprehensive subspecies identification of 175 nontuberculous mycobacteria species based on 7547 genomic profiles.</title>
        <authorList>
            <person name="Matsumoto Y."/>
            <person name="Kinjo T."/>
            <person name="Motooka D."/>
            <person name="Nabeya D."/>
            <person name="Jung N."/>
            <person name="Uechi K."/>
            <person name="Horii T."/>
            <person name="Iida T."/>
            <person name="Fujita J."/>
            <person name="Nakamura S."/>
        </authorList>
    </citation>
    <scope>NUCLEOTIDE SEQUENCE [LARGE SCALE GENOMIC DNA]</scope>
    <source>
        <strain evidence="2 3">JCM 12603</strain>
    </source>
</reference>
<evidence type="ECO:0000256" key="1">
    <source>
        <dbReference type="SAM" id="MobiDB-lite"/>
    </source>
</evidence>
<organism evidence="2 3">
    <name type="scientific">Mycolicibacterium poriferae</name>
    <dbReference type="NCBI Taxonomy" id="39694"/>
    <lineage>
        <taxon>Bacteria</taxon>
        <taxon>Bacillati</taxon>
        <taxon>Actinomycetota</taxon>
        <taxon>Actinomycetes</taxon>
        <taxon>Mycobacteriales</taxon>
        <taxon>Mycobacteriaceae</taxon>
        <taxon>Mycolicibacterium</taxon>
    </lineage>
</organism>